<evidence type="ECO:0000313" key="3">
    <source>
        <dbReference type="EMBL" id="CUU25740.1"/>
    </source>
</evidence>
<evidence type="ECO:0000313" key="4">
    <source>
        <dbReference type="Proteomes" id="UP000059419"/>
    </source>
</evidence>
<reference evidence="4" key="1">
    <citation type="submission" date="2015-11" db="EMBL/GenBank/DDBJ databases">
        <authorList>
            <person name="Blom J."/>
        </authorList>
    </citation>
    <scope>NUCLEOTIDE SEQUENCE [LARGE SCALE GENOMIC DNA]</scope>
    <source>
        <plasmid evidence="4">pEM01</plasmid>
    </source>
</reference>
<name>A0A0U5LTI3_9GAMM</name>
<dbReference type="KEGG" id="ege:EM595_p0040"/>
<dbReference type="GO" id="GO:0052851">
    <property type="term" value="F:ferric-chelate reductase (NADPH) activity"/>
    <property type="evidence" value="ECO:0007669"/>
    <property type="project" value="TreeGrafter"/>
</dbReference>
<dbReference type="EMBL" id="LN907828">
    <property type="protein sequence ID" value="CUU25740.1"/>
    <property type="molecule type" value="Genomic_DNA"/>
</dbReference>
<proteinExistence type="predicted"/>
<feature type="domain" description="Pyrroline-5-carboxylate reductase catalytic N-terminal" evidence="2">
    <location>
        <begin position="8"/>
        <end position="97"/>
    </location>
</feature>
<dbReference type="Gene3D" id="3.40.50.720">
    <property type="entry name" value="NAD(P)-binding Rossmann-like Domain"/>
    <property type="match status" value="1"/>
</dbReference>
<organism evidence="3 4">
    <name type="scientific">Duffyella gerundensis</name>
    <dbReference type="NCBI Taxonomy" id="1619313"/>
    <lineage>
        <taxon>Bacteria</taxon>
        <taxon>Pseudomonadati</taxon>
        <taxon>Pseudomonadota</taxon>
        <taxon>Gammaproteobacteria</taxon>
        <taxon>Enterobacterales</taxon>
        <taxon>Erwiniaceae</taxon>
        <taxon>Duffyella</taxon>
    </lineage>
</organism>
<evidence type="ECO:0000259" key="2">
    <source>
        <dbReference type="Pfam" id="PF03807"/>
    </source>
</evidence>
<dbReference type="InterPro" id="IPR036291">
    <property type="entry name" value="NAD(P)-bd_dom_sf"/>
</dbReference>
<dbReference type="OrthoDB" id="1523398at2"/>
<dbReference type="PANTHER" id="PTHR14239">
    <property type="entry name" value="DUDULIN-RELATED"/>
    <property type="match status" value="1"/>
</dbReference>
<dbReference type="RefSeq" id="WP_067435694.1">
    <property type="nucleotide sequence ID" value="NZ_JACSXD010000005.1"/>
</dbReference>
<dbReference type="Pfam" id="PF03807">
    <property type="entry name" value="F420_oxidored"/>
    <property type="match status" value="1"/>
</dbReference>
<dbReference type="GO" id="GO:0015677">
    <property type="term" value="P:copper ion import"/>
    <property type="evidence" value="ECO:0007669"/>
    <property type="project" value="TreeGrafter"/>
</dbReference>
<dbReference type="PATRIC" id="fig|1619313.3.peg.3640"/>
<accession>A0A0U5LTI3</accession>
<dbReference type="InterPro" id="IPR028939">
    <property type="entry name" value="P5C_Rdtase_cat_N"/>
</dbReference>
<dbReference type="InterPro" id="IPR051267">
    <property type="entry name" value="STEAP_metalloreductase"/>
</dbReference>
<dbReference type="AlphaFoldDB" id="A0A0U5LTI3"/>
<keyword evidence="4" id="KW-1185">Reference proteome</keyword>
<dbReference type="PANTHER" id="PTHR14239:SF0">
    <property type="entry name" value="F420-DEPENDENT NADP REDUCTASE"/>
    <property type="match status" value="1"/>
</dbReference>
<geneLocation type="plasmid" evidence="4">
    <name>pEM01</name>
</geneLocation>
<sequence>MKHTESRRIGILGTGHIGKTLARQLASAGHSVKVANSRGPETIAADVLETGAVATDAATALRDVQWVILSVPLSRIASLASLIHELPEEVIIADTSNYYPHRDGTLDAIVDGQVESLWVAETLGRPIVKAWNAIGSDSLVKKALPPGSPDRLAIPVAGDLADHRQAIMQLVNDSGFDPYDAGSLAESWRQQPGAPCYCTDLTRDEMGAALASAELSRLPARRDIAVAAIQERMGDNKSNPDADYLVGLHRVLFM</sequence>
<dbReference type="GO" id="GO:0008823">
    <property type="term" value="F:cupric reductase (NADH) activity"/>
    <property type="evidence" value="ECO:0007669"/>
    <property type="project" value="TreeGrafter"/>
</dbReference>
<dbReference type="GO" id="GO:0005886">
    <property type="term" value="C:plasma membrane"/>
    <property type="evidence" value="ECO:0007669"/>
    <property type="project" value="TreeGrafter"/>
</dbReference>
<gene>
    <name evidence="3" type="ORF">EM595_p0040</name>
</gene>
<keyword evidence="1" id="KW-0560">Oxidoreductase</keyword>
<dbReference type="Proteomes" id="UP000059419">
    <property type="component" value="Plasmid pEM01"/>
</dbReference>
<protein>
    <submittedName>
        <fullName evidence="3">Coenzyme F420-dependent NADP oxidoreductase</fullName>
    </submittedName>
</protein>
<dbReference type="SUPFAM" id="SSF51735">
    <property type="entry name" value="NAD(P)-binding Rossmann-fold domains"/>
    <property type="match status" value="1"/>
</dbReference>
<evidence type="ECO:0000256" key="1">
    <source>
        <dbReference type="ARBA" id="ARBA00023002"/>
    </source>
</evidence>